<dbReference type="InterPro" id="IPR023166">
    <property type="entry name" value="BaiN-like_dom_sf"/>
</dbReference>
<dbReference type="Gene3D" id="3.50.50.60">
    <property type="entry name" value="FAD/NAD(P)-binding domain"/>
    <property type="match status" value="1"/>
</dbReference>
<dbReference type="PRINTS" id="PR00411">
    <property type="entry name" value="PNDRDTASEI"/>
</dbReference>
<gene>
    <name evidence="6" type="ORF">COT94_03185</name>
</gene>
<evidence type="ECO:0000256" key="3">
    <source>
        <dbReference type="ARBA" id="ARBA00022827"/>
    </source>
</evidence>
<dbReference type="Pfam" id="PF22780">
    <property type="entry name" value="HI0933_like_1st"/>
    <property type="match status" value="1"/>
</dbReference>
<sequence>MPMVYDLIVIGGGPAGLMAAGRAAKLGAKVLLLEKNKKPGLKLLSTGQERCNLTNSINSRELIKSFGNKGKFLFSALSRFGAKEVMAFFEAGGVPLKTEVNNRVFPVSNQAKDILKYLLAYLSQFKVETITSATVKEIVKHHNLITKVVLENGQEFKAKHFVFATGGLSYPTTGSTGDGYAWLKNLGHTIVQTFPALTPILIKDKIVKDLEGLSLASVKFTIIQNNKVLTSQSGEAVFTACGLSGPAIFALSSVVARALPQLQLSLDFLPDEKPEALDKHLQTLFSKNKNKQLKNVLARLLAVRLAVVISQQSKINPETEINQITKANRLALIKLIKNFSLEITGVEGYHKAMLTSGGVALTEIDPKTMRSKIIDNLSVVGELLDLDGPTGGFNLQMCWSTGYLAGENIKP</sequence>
<dbReference type="InterPro" id="IPR036188">
    <property type="entry name" value="FAD/NAD-bd_sf"/>
</dbReference>
<dbReference type="Pfam" id="PF03486">
    <property type="entry name" value="HI0933_like"/>
    <property type="match status" value="1"/>
</dbReference>
<evidence type="ECO:0000256" key="2">
    <source>
        <dbReference type="ARBA" id="ARBA00022630"/>
    </source>
</evidence>
<proteinExistence type="predicted"/>
<dbReference type="NCBIfam" id="TIGR00275">
    <property type="entry name" value="aminoacetone oxidase family FAD-binding enzyme"/>
    <property type="match status" value="1"/>
</dbReference>
<dbReference type="PANTHER" id="PTHR42887:SF2">
    <property type="entry name" value="OS12G0638800 PROTEIN"/>
    <property type="match status" value="1"/>
</dbReference>
<keyword evidence="2" id="KW-0285">Flavoprotein</keyword>
<dbReference type="InterPro" id="IPR057661">
    <property type="entry name" value="RsdA/BaiN/AoA(So)_Rossmann"/>
</dbReference>
<organism evidence="6 7">
    <name type="scientific">Candidatus Falkowbacteria bacterium CG10_big_fil_rev_8_21_14_0_10_37_14</name>
    <dbReference type="NCBI Taxonomy" id="1974561"/>
    <lineage>
        <taxon>Bacteria</taxon>
        <taxon>Candidatus Falkowiibacteriota</taxon>
    </lineage>
</organism>
<reference evidence="7" key="1">
    <citation type="submission" date="2017-09" db="EMBL/GenBank/DDBJ databases">
        <title>Depth-based differentiation of microbial function through sediment-hosted aquifers and enrichment of novel symbionts in the deep terrestrial subsurface.</title>
        <authorList>
            <person name="Probst A.J."/>
            <person name="Ladd B."/>
            <person name="Jarett J.K."/>
            <person name="Geller-Mcgrath D.E."/>
            <person name="Sieber C.M.K."/>
            <person name="Emerson J.B."/>
            <person name="Anantharaman K."/>
            <person name="Thomas B.C."/>
            <person name="Malmstrom R."/>
            <person name="Stieglmeier M."/>
            <person name="Klingl A."/>
            <person name="Woyke T."/>
            <person name="Ryan C.M."/>
            <person name="Banfield J.F."/>
        </authorList>
    </citation>
    <scope>NUCLEOTIDE SEQUENCE [LARGE SCALE GENOMIC DNA]</scope>
</reference>
<comment type="caution">
    <text evidence="6">The sequence shown here is derived from an EMBL/GenBank/DDBJ whole genome shotgun (WGS) entry which is preliminary data.</text>
</comment>
<dbReference type="InterPro" id="IPR055178">
    <property type="entry name" value="RsdA/BaiN/AoA(So)-like_dom"/>
</dbReference>
<dbReference type="Gene3D" id="2.40.30.10">
    <property type="entry name" value="Translation factors"/>
    <property type="match status" value="1"/>
</dbReference>
<dbReference type="Proteomes" id="UP000228533">
    <property type="component" value="Unassembled WGS sequence"/>
</dbReference>
<dbReference type="AlphaFoldDB" id="A0A2M6WT00"/>
<evidence type="ECO:0000259" key="4">
    <source>
        <dbReference type="Pfam" id="PF03486"/>
    </source>
</evidence>
<dbReference type="EMBL" id="PFAM01000018">
    <property type="protein sequence ID" value="PIT95914.1"/>
    <property type="molecule type" value="Genomic_DNA"/>
</dbReference>
<accession>A0A2M6WT00</accession>
<evidence type="ECO:0000313" key="6">
    <source>
        <dbReference type="EMBL" id="PIT95914.1"/>
    </source>
</evidence>
<dbReference type="InterPro" id="IPR004792">
    <property type="entry name" value="BaiN-like"/>
</dbReference>
<dbReference type="PRINTS" id="PR00368">
    <property type="entry name" value="FADPNR"/>
</dbReference>
<name>A0A2M6WT00_9BACT</name>
<evidence type="ECO:0000259" key="5">
    <source>
        <dbReference type="Pfam" id="PF22780"/>
    </source>
</evidence>
<evidence type="ECO:0000256" key="1">
    <source>
        <dbReference type="ARBA" id="ARBA00001974"/>
    </source>
</evidence>
<dbReference type="Gene3D" id="1.10.8.260">
    <property type="entry name" value="HI0933 insert domain-like"/>
    <property type="match status" value="1"/>
</dbReference>
<feature type="domain" description="RsdA/BaiN/AoA(So)-like insert" evidence="5">
    <location>
        <begin position="195"/>
        <end position="353"/>
    </location>
</feature>
<dbReference type="PANTHER" id="PTHR42887">
    <property type="entry name" value="OS12G0638800 PROTEIN"/>
    <property type="match status" value="1"/>
</dbReference>
<keyword evidence="3" id="KW-0274">FAD</keyword>
<feature type="domain" description="RsdA/BaiN/AoA(So)-like Rossmann fold-like" evidence="4">
    <location>
        <begin position="6"/>
        <end position="407"/>
    </location>
</feature>
<evidence type="ECO:0000313" key="7">
    <source>
        <dbReference type="Proteomes" id="UP000228533"/>
    </source>
</evidence>
<comment type="cofactor">
    <cofactor evidence="1">
        <name>FAD</name>
        <dbReference type="ChEBI" id="CHEBI:57692"/>
    </cofactor>
</comment>
<dbReference type="SUPFAM" id="SSF51905">
    <property type="entry name" value="FAD/NAD(P)-binding domain"/>
    <property type="match status" value="1"/>
</dbReference>
<dbReference type="SUPFAM" id="SSF160996">
    <property type="entry name" value="HI0933 insert domain-like"/>
    <property type="match status" value="1"/>
</dbReference>
<protein>
    <submittedName>
        <fullName evidence="6">Aminoacetone oxidase family FAD-binding enzyme</fullName>
    </submittedName>
</protein>